<dbReference type="PROSITE" id="PS01031">
    <property type="entry name" value="SHSP"/>
    <property type="match status" value="1"/>
</dbReference>
<dbReference type="AlphaFoldDB" id="A0A0B0EM27"/>
<comment type="similarity">
    <text evidence="1 2">Belongs to the small heat shock protein (HSP20) family.</text>
</comment>
<organism evidence="4 5">
    <name type="scientific">Candidatus Scalindua brodae</name>
    <dbReference type="NCBI Taxonomy" id="237368"/>
    <lineage>
        <taxon>Bacteria</taxon>
        <taxon>Pseudomonadati</taxon>
        <taxon>Planctomycetota</taxon>
        <taxon>Candidatus Brocadiia</taxon>
        <taxon>Candidatus Brocadiales</taxon>
        <taxon>Candidatus Scalinduaceae</taxon>
        <taxon>Candidatus Scalindua</taxon>
    </lineage>
</organism>
<dbReference type="InterPro" id="IPR008978">
    <property type="entry name" value="HSP20-like_chaperone"/>
</dbReference>
<dbReference type="Proteomes" id="UP000030652">
    <property type="component" value="Unassembled WGS sequence"/>
</dbReference>
<evidence type="ECO:0000256" key="1">
    <source>
        <dbReference type="PROSITE-ProRule" id="PRU00285"/>
    </source>
</evidence>
<evidence type="ECO:0000259" key="3">
    <source>
        <dbReference type="PROSITE" id="PS01031"/>
    </source>
</evidence>
<sequence>MLKYQITIGVLCFALGAAVIFAVQNYRTNGKHDINTKNKLSNHEGSMDKTFDSFFDDDFFMSSKSPFEEMRRMQESMMRQFNQYDDDSGSGIFGSWFKKRFGGGEPGDIQTREDEDFVYYDVVIKDLSNKKLDIKVEDGQIKISGTVEKRSDDKGKNTNSSKFYSSTFHRSFPVPYGVDGDRVQMEQDDEKIIIKLPKVK</sequence>
<dbReference type="SUPFAM" id="SSF49764">
    <property type="entry name" value="HSP20-like chaperones"/>
    <property type="match status" value="1"/>
</dbReference>
<comment type="caution">
    <text evidence="4">The sequence shown here is derived from an EMBL/GenBank/DDBJ whole genome shotgun (WGS) entry which is preliminary data.</text>
</comment>
<evidence type="ECO:0000313" key="4">
    <source>
        <dbReference type="EMBL" id="KHE94107.1"/>
    </source>
</evidence>
<name>A0A0B0EM27_9BACT</name>
<accession>A0A0B0EM27</accession>
<evidence type="ECO:0000313" key="5">
    <source>
        <dbReference type="Proteomes" id="UP000030652"/>
    </source>
</evidence>
<feature type="domain" description="SHSP" evidence="3">
    <location>
        <begin position="98"/>
        <end position="200"/>
    </location>
</feature>
<protein>
    <submittedName>
        <fullName evidence="4">Hsp20/alpha crystallin family protein</fullName>
    </submittedName>
</protein>
<gene>
    <name evidence="4" type="ORF">SCABRO_00127</name>
</gene>
<dbReference type="eggNOG" id="ENOG502ZXAZ">
    <property type="taxonomic scope" value="Bacteria"/>
</dbReference>
<dbReference type="Pfam" id="PF00011">
    <property type="entry name" value="HSP20"/>
    <property type="match status" value="1"/>
</dbReference>
<evidence type="ECO:0000256" key="2">
    <source>
        <dbReference type="RuleBase" id="RU003616"/>
    </source>
</evidence>
<dbReference type="CDD" id="cd06464">
    <property type="entry name" value="ACD_sHsps-like"/>
    <property type="match status" value="1"/>
</dbReference>
<dbReference type="PATRIC" id="fig|237368.3.peg.140"/>
<dbReference type="Gene3D" id="2.60.40.790">
    <property type="match status" value="1"/>
</dbReference>
<dbReference type="EMBL" id="JRYO01000015">
    <property type="protein sequence ID" value="KHE94107.1"/>
    <property type="molecule type" value="Genomic_DNA"/>
</dbReference>
<dbReference type="InterPro" id="IPR002068">
    <property type="entry name" value="A-crystallin/Hsp20_dom"/>
</dbReference>
<proteinExistence type="inferred from homology"/>
<reference evidence="4 5" key="1">
    <citation type="submission" date="2014-10" db="EMBL/GenBank/DDBJ databases">
        <title>Draft genome of anammox bacterium scalindua brodae, obtained using differential coverage binning of sequence data from two enrichment reactors.</title>
        <authorList>
            <person name="Speth D.R."/>
            <person name="Russ L."/>
            <person name="Kartal B."/>
            <person name="Op den Camp H.J."/>
            <person name="Dutilh B.E."/>
            <person name="Jetten M.S."/>
        </authorList>
    </citation>
    <scope>NUCLEOTIDE SEQUENCE [LARGE SCALE GENOMIC DNA]</scope>
    <source>
        <strain evidence="4">RU1</strain>
    </source>
</reference>